<keyword evidence="3" id="KW-0808">Transferase</keyword>
<dbReference type="InterPro" id="IPR028098">
    <property type="entry name" value="Glyco_trans_4-like_N"/>
</dbReference>
<evidence type="ECO:0000256" key="3">
    <source>
        <dbReference type="ARBA" id="ARBA00022679"/>
    </source>
</evidence>
<protein>
    <recommendedName>
        <fullName evidence="1">D-inositol 3-phosphate glycosyltransferase</fullName>
    </recommendedName>
</protein>
<name>A0ABQ2BCL0_9MICO</name>
<dbReference type="PANTHER" id="PTHR45947">
    <property type="entry name" value="SULFOQUINOVOSYL TRANSFERASE SQD2"/>
    <property type="match status" value="1"/>
</dbReference>
<reference evidence="6" key="1">
    <citation type="journal article" date="2019" name="Int. J. Syst. Evol. Microbiol.">
        <title>The Global Catalogue of Microorganisms (GCM) 10K type strain sequencing project: providing services to taxonomists for standard genome sequencing and annotation.</title>
        <authorList>
            <consortium name="The Broad Institute Genomics Platform"/>
            <consortium name="The Broad Institute Genome Sequencing Center for Infectious Disease"/>
            <person name="Wu L."/>
            <person name="Ma J."/>
        </authorList>
    </citation>
    <scope>NUCLEOTIDE SEQUENCE [LARGE SCALE GENOMIC DNA]</scope>
    <source>
        <strain evidence="6">CCM 8653</strain>
    </source>
</reference>
<dbReference type="Proteomes" id="UP000632535">
    <property type="component" value="Unassembled WGS sequence"/>
</dbReference>
<organism evidence="5 6">
    <name type="scientific">Isoptericola cucumis</name>
    <dbReference type="NCBI Taxonomy" id="1776856"/>
    <lineage>
        <taxon>Bacteria</taxon>
        <taxon>Bacillati</taxon>
        <taxon>Actinomycetota</taxon>
        <taxon>Actinomycetes</taxon>
        <taxon>Micrococcales</taxon>
        <taxon>Promicromonosporaceae</taxon>
        <taxon>Isoptericola</taxon>
    </lineage>
</organism>
<dbReference type="CDD" id="cd03801">
    <property type="entry name" value="GT4_PimA-like"/>
    <property type="match status" value="1"/>
</dbReference>
<feature type="domain" description="Glycosyltransferase subfamily 4-like N-terminal" evidence="4">
    <location>
        <begin position="31"/>
        <end position="189"/>
    </location>
</feature>
<evidence type="ECO:0000313" key="5">
    <source>
        <dbReference type="EMBL" id="GGI12004.1"/>
    </source>
</evidence>
<dbReference type="PANTHER" id="PTHR45947:SF3">
    <property type="entry name" value="SULFOQUINOVOSYL TRANSFERASE SQD2"/>
    <property type="match status" value="1"/>
</dbReference>
<evidence type="ECO:0000256" key="1">
    <source>
        <dbReference type="ARBA" id="ARBA00021292"/>
    </source>
</evidence>
<dbReference type="Gene3D" id="3.40.50.2000">
    <property type="entry name" value="Glycogen Phosphorylase B"/>
    <property type="match status" value="2"/>
</dbReference>
<evidence type="ECO:0000313" key="6">
    <source>
        <dbReference type="Proteomes" id="UP000632535"/>
    </source>
</evidence>
<keyword evidence="6" id="KW-1185">Reference proteome</keyword>
<sequence length="420" mass="44215">MTGPVETMPSPAVGVRPLRVGIVCPYSFDAPGGVQFHVRDLAQELQRQGHEVSVLAPADEGTPVPEVVTSAGRAVAVRYNGSVARLSFGPRAASRVRRWIEAGDFDVLHLHEPMVPSLAMLALWVAEVPVVATFHTSQERSRALQVAYPLLRQSLEKIAARIAVSEDARRTLVEHLGGDAVVIPNGVYVDAFTAAAPAERWRGTPDAPTIAFLGRLDEPRKGLEVLAAAAPRVLAHAPGARFLVAGRGDAGRDAAVEALGPRAASFEFLGGVSDEEKASLLASADLYVAPQTGGESFGIVLVEAMSAGAGVVASDLGAFRRVLDDGAAGRLFRTGEPDDLARALIEALDDPAGTAVRRDRASAFVQQFDWTAVTEQVLAVYEMAVAAGDALGSEEALAAVARDERAGWRRVRRTAGGEGA</sequence>
<evidence type="ECO:0000259" key="4">
    <source>
        <dbReference type="Pfam" id="PF13439"/>
    </source>
</evidence>
<dbReference type="SUPFAM" id="SSF53756">
    <property type="entry name" value="UDP-Glycosyltransferase/glycogen phosphorylase"/>
    <property type="match status" value="1"/>
</dbReference>
<proteinExistence type="predicted"/>
<dbReference type="Pfam" id="PF13692">
    <property type="entry name" value="Glyco_trans_1_4"/>
    <property type="match status" value="1"/>
</dbReference>
<evidence type="ECO:0000256" key="2">
    <source>
        <dbReference type="ARBA" id="ARBA00022676"/>
    </source>
</evidence>
<dbReference type="GO" id="GO:0016757">
    <property type="term" value="F:glycosyltransferase activity"/>
    <property type="evidence" value="ECO:0007669"/>
    <property type="project" value="UniProtKB-KW"/>
</dbReference>
<dbReference type="InterPro" id="IPR050194">
    <property type="entry name" value="Glycosyltransferase_grp1"/>
</dbReference>
<dbReference type="EMBL" id="BMDG01000018">
    <property type="protein sequence ID" value="GGI12004.1"/>
    <property type="molecule type" value="Genomic_DNA"/>
</dbReference>
<dbReference type="Pfam" id="PF13439">
    <property type="entry name" value="Glyco_transf_4"/>
    <property type="match status" value="1"/>
</dbReference>
<comment type="caution">
    <text evidence="5">The sequence shown here is derived from an EMBL/GenBank/DDBJ whole genome shotgun (WGS) entry which is preliminary data.</text>
</comment>
<accession>A0ABQ2BCL0</accession>
<gene>
    <name evidence="5" type="ORF">GCM10007368_39010</name>
</gene>
<keyword evidence="2 5" id="KW-0328">Glycosyltransferase</keyword>